<reference evidence="2" key="1">
    <citation type="submission" date="2017-09" db="EMBL/GenBank/DDBJ databases">
        <title>Depth-based differentiation of microbial function through sediment-hosted aquifers and enrichment of novel symbionts in the deep terrestrial subsurface.</title>
        <authorList>
            <person name="Probst A.J."/>
            <person name="Ladd B."/>
            <person name="Jarett J.K."/>
            <person name="Geller-Mcgrath D.E."/>
            <person name="Sieber C.M.K."/>
            <person name="Emerson J.B."/>
            <person name="Anantharaman K."/>
            <person name="Thomas B.C."/>
            <person name="Malmstrom R."/>
            <person name="Stieglmeier M."/>
            <person name="Klingl A."/>
            <person name="Woyke T."/>
            <person name="Ryan C.M."/>
            <person name="Banfield J.F."/>
        </authorList>
    </citation>
    <scope>NUCLEOTIDE SEQUENCE [LARGE SCALE GENOMIC DNA]</scope>
</reference>
<accession>A0A2M8KY67</accession>
<evidence type="ECO:0000313" key="2">
    <source>
        <dbReference type="Proteomes" id="UP000229098"/>
    </source>
</evidence>
<dbReference type="EMBL" id="PFEF01000003">
    <property type="protein sequence ID" value="PJE64866.1"/>
    <property type="molecule type" value="Genomic_DNA"/>
</dbReference>
<name>A0A2M8KY67_9BACT</name>
<evidence type="ECO:0000313" key="1">
    <source>
        <dbReference type="EMBL" id="PJE64866.1"/>
    </source>
</evidence>
<organism evidence="1 2">
    <name type="scientific">Candidatus Ryanbacteria bacterium CG10_big_fil_rev_8_21_14_0_10_43_42</name>
    <dbReference type="NCBI Taxonomy" id="1974864"/>
    <lineage>
        <taxon>Bacteria</taxon>
        <taxon>Candidatus Ryaniibacteriota</taxon>
    </lineage>
</organism>
<protein>
    <submittedName>
        <fullName evidence="1">Uncharacterized protein</fullName>
    </submittedName>
</protein>
<comment type="caution">
    <text evidence="1">The sequence shown here is derived from an EMBL/GenBank/DDBJ whole genome shotgun (WGS) entry which is preliminary data.</text>
</comment>
<sequence length="122" mass="14056">MISLIITNMRFEQVEIKIIKGAYRELLLGIELSRFGAPASFSEVEAKHIDEMVRNITANEEVNFSCNEIKVLRNMLSDLMRELNIYEFSTRMGYSLSEVFVLFIKVKESVDTICIDLPNQNS</sequence>
<gene>
    <name evidence="1" type="ORF">COU90_01210</name>
</gene>
<proteinExistence type="predicted"/>
<dbReference type="AlphaFoldDB" id="A0A2M8KY67"/>
<dbReference type="Proteomes" id="UP000229098">
    <property type="component" value="Unassembled WGS sequence"/>
</dbReference>